<sequence>MENEEHISNIIKTHLEATLNDLGEFYLGVCGVIEKRYVLYLWGNQLSW</sequence>
<name>A0A4U9TVP0_SERFO</name>
<evidence type="ECO:0000313" key="1">
    <source>
        <dbReference type="EMBL" id="VTR24516.1"/>
    </source>
</evidence>
<dbReference type="EMBL" id="CABEEZ010000036">
    <property type="protein sequence ID" value="VTR24516.1"/>
    <property type="molecule type" value="Genomic_DNA"/>
</dbReference>
<protein>
    <submittedName>
        <fullName evidence="1">Uncharacterized protein</fullName>
    </submittedName>
</protein>
<gene>
    <name evidence="1" type="ORF">NCTC12965_01997</name>
</gene>
<proteinExistence type="predicted"/>
<accession>A0A4U9TVP0</accession>
<reference evidence="1" key="1">
    <citation type="submission" date="2019-05" db="EMBL/GenBank/DDBJ databases">
        <authorList>
            <consortium name="Pathogen Informatics"/>
        </authorList>
    </citation>
    <scope>NUCLEOTIDE SEQUENCE [LARGE SCALE GENOMIC DNA]</scope>
    <source>
        <strain evidence="1">NCTC12965</strain>
    </source>
</reference>
<dbReference type="AlphaFoldDB" id="A0A4U9TVP0"/>
<organism evidence="1">
    <name type="scientific">Serratia fonticola</name>
    <dbReference type="NCBI Taxonomy" id="47917"/>
    <lineage>
        <taxon>Bacteria</taxon>
        <taxon>Pseudomonadati</taxon>
        <taxon>Pseudomonadota</taxon>
        <taxon>Gammaproteobacteria</taxon>
        <taxon>Enterobacterales</taxon>
        <taxon>Yersiniaceae</taxon>
        <taxon>Serratia</taxon>
    </lineage>
</organism>